<dbReference type="InterPro" id="IPR000594">
    <property type="entry name" value="ThiF_NAD_FAD-bd"/>
</dbReference>
<evidence type="ECO:0000256" key="3">
    <source>
        <dbReference type="ARBA" id="ARBA00005673"/>
    </source>
</evidence>
<dbReference type="GO" id="GO:0016925">
    <property type="term" value="P:protein sumoylation"/>
    <property type="evidence" value="ECO:0007669"/>
    <property type="project" value="TreeGrafter"/>
</dbReference>
<comment type="caution">
    <text evidence="11">The sequence shown here is derived from an EMBL/GenBank/DDBJ whole genome shotgun (WGS) entry which is preliminary data.</text>
</comment>
<evidence type="ECO:0000259" key="10">
    <source>
        <dbReference type="Pfam" id="PF00899"/>
    </source>
</evidence>
<proteinExistence type="inferred from homology"/>
<sequence>MARNFEDQDMMIDNQNPGLKVLLCNAEEVGEKYMIARKRELLHMFFGLQLDMDGEELTEQETALYDRQIRVWGADAQRRLSKSHILVSGLKGTVVEFCKNIVLAGVGSLTLNDDRLVTEELLSANFLVPLDEIVDSGKSLAELCCDSLKDFNPMVRVSVEKGELSNFSADFFDKFDVVVISSCSLSTKQSINEKCRKSIKRIAFYTVDCRDSCGEIFVDLQNYIYTKKKNDEAVECLLEYPSFEEAVSVPWRSLPRRVSKLYLAMRVIEKFEELEDRIPGETSAADLLNVQKLRKELCEAQSLDESQIPDSLLERLLEGRREFPPVCAVIGGILGQEVIKAISGKGDPLKNFFFFDAMDGKGVIEDIFRPKSQA</sequence>
<comment type="similarity">
    <text evidence="3">Belongs to the ubiquitin-activating E1 family.</text>
</comment>
<evidence type="ECO:0000256" key="7">
    <source>
        <dbReference type="ARBA" id="ARBA00023242"/>
    </source>
</evidence>
<keyword evidence="12" id="KW-1185">Reference proteome</keyword>
<dbReference type="FunFam" id="3.40.50.720:FF:000404">
    <property type="entry name" value="SUMO-activating enzyme subunit 1B-2"/>
    <property type="match status" value="1"/>
</dbReference>
<dbReference type="Gene3D" id="3.40.50.720">
    <property type="entry name" value="NAD(P)-binding Rossmann-like Domain"/>
    <property type="match status" value="1"/>
</dbReference>
<evidence type="ECO:0000313" key="12">
    <source>
        <dbReference type="Proteomes" id="UP001293254"/>
    </source>
</evidence>
<name>A0AAE2CWB6_9LAMI</name>
<evidence type="ECO:0000256" key="5">
    <source>
        <dbReference type="ARBA" id="ARBA00022786"/>
    </source>
</evidence>
<dbReference type="PANTHER" id="PTHR10953">
    <property type="entry name" value="UBIQUITIN-ACTIVATING ENZYME E1"/>
    <property type="match status" value="1"/>
</dbReference>
<comment type="subcellular location">
    <subcellularLocation>
        <location evidence="1">Nucleus</location>
    </subcellularLocation>
</comment>
<dbReference type="PANTHER" id="PTHR10953:SF162">
    <property type="entry name" value="SUMO-ACTIVATING ENZYME SUBUNIT 1"/>
    <property type="match status" value="1"/>
</dbReference>
<keyword evidence="4" id="KW-0436">Ligase</keyword>
<reference evidence="11" key="2">
    <citation type="journal article" date="2024" name="Plant">
        <title>Genomic evolution and insights into agronomic trait innovations of Sesamum species.</title>
        <authorList>
            <person name="Miao H."/>
            <person name="Wang L."/>
            <person name="Qu L."/>
            <person name="Liu H."/>
            <person name="Sun Y."/>
            <person name="Le M."/>
            <person name="Wang Q."/>
            <person name="Wei S."/>
            <person name="Zheng Y."/>
            <person name="Lin W."/>
            <person name="Duan Y."/>
            <person name="Cao H."/>
            <person name="Xiong S."/>
            <person name="Wang X."/>
            <person name="Wei L."/>
            <person name="Li C."/>
            <person name="Ma Q."/>
            <person name="Ju M."/>
            <person name="Zhao R."/>
            <person name="Li G."/>
            <person name="Mu C."/>
            <person name="Tian Q."/>
            <person name="Mei H."/>
            <person name="Zhang T."/>
            <person name="Gao T."/>
            <person name="Zhang H."/>
        </authorList>
    </citation>
    <scope>NUCLEOTIDE SEQUENCE</scope>
    <source>
        <strain evidence="11">3651</strain>
    </source>
</reference>
<dbReference type="Pfam" id="PF00899">
    <property type="entry name" value="ThiF"/>
    <property type="match status" value="1"/>
</dbReference>
<dbReference type="PRINTS" id="PR01849">
    <property type="entry name" value="UBIQUITINACT"/>
</dbReference>
<keyword evidence="6" id="KW-0007">Acetylation</keyword>
<dbReference type="InterPro" id="IPR035985">
    <property type="entry name" value="Ubiquitin-activating_enz"/>
</dbReference>
<dbReference type="EMBL" id="JACGWO010000001">
    <property type="protein sequence ID" value="KAK4436848.1"/>
    <property type="molecule type" value="Genomic_DNA"/>
</dbReference>
<evidence type="ECO:0000256" key="6">
    <source>
        <dbReference type="ARBA" id="ARBA00022990"/>
    </source>
</evidence>
<dbReference type="SUPFAM" id="SSF69572">
    <property type="entry name" value="Activating enzymes of the ubiquitin-like proteins"/>
    <property type="match status" value="1"/>
</dbReference>
<dbReference type="InterPro" id="IPR000011">
    <property type="entry name" value="UBQ/SUMO-activ_enz_E1-like"/>
</dbReference>
<evidence type="ECO:0000256" key="2">
    <source>
        <dbReference type="ARBA" id="ARBA00004718"/>
    </source>
</evidence>
<dbReference type="GO" id="GO:0005737">
    <property type="term" value="C:cytoplasm"/>
    <property type="evidence" value="ECO:0007669"/>
    <property type="project" value="TreeGrafter"/>
</dbReference>
<reference evidence="11" key="1">
    <citation type="submission" date="2020-06" db="EMBL/GenBank/DDBJ databases">
        <authorList>
            <person name="Li T."/>
            <person name="Hu X."/>
            <person name="Zhang T."/>
            <person name="Song X."/>
            <person name="Zhang H."/>
            <person name="Dai N."/>
            <person name="Sheng W."/>
            <person name="Hou X."/>
            <person name="Wei L."/>
        </authorList>
    </citation>
    <scope>NUCLEOTIDE SEQUENCE</scope>
    <source>
        <strain evidence="11">3651</strain>
        <tissue evidence="11">Leaf</tissue>
    </source>
</reference>
<evidence type="ECO:0000256" key="9">
    <source>
        <dbReference type="ARBA" id="ARBA00063459"/>
    </source>
</evidence>
<comment type="subunit">
    <text evidence="9">Heterodimer of SAE1A or SAE1B and SAE2. The complex binds SUMO proteins via SAE2.</text>
</comment>
<evidence type="ECO:0000256" key="4">
    <source>
        <dbReference type="ARBA" id="ARBA00022598"/>
    </source>
</evidence>
<evidence type="ECO:0000256" key="8">
    <source>
        <dbReference type="ARBA" id="ARBA00044354"/>
    </source>
</evidence>
<feature type="domain" description="THIF-type NAD/FAD binding fold" evidence="10">
    <location>
        <begin position="65"/>
        <end position="361"/>
    </location>
</feature>
<dbReference type="AlphaFoldDB" id="A0AAE2CWB6"/>
<keyword evidence="5" id="KW-0833">Ubl conjugation pathway</keyword>
<gene>
    <name evidence="11" type="ORF">Salat_0018700</name>
</gene>
<organism evidence="11 12">
    <name type="scientific">Sesamum alatum</name>
    <dbReference type="NCBI Taxonomy" id="300844"/>
    <lineage>
        <taxon>Eukaryota</taxon>
        <taxon>Viridiplantae</taxon>
        <taxon>Streptophyta</taxon>
        <taxon>Embryophyta</taxon>
        <taxon>Tracheophyta</taxon>
        <taxon>Spermatophyta</taxon>
        <taxon>Magnoliopsida</taxon>
        <taxon>eudicotyledons</taxon>
        <taxon>Gunneridae</taxon>
        <taxon>Pentapetalae</taxon>
        <taxon>asterids</taxon>
        <taxon>lamiids</taxon>
        <taxon>Lamiales</taxon>
        <taxon>Pedaliaceae</taxon>
        <taxon>Sesamum</taxon>
    </lineage>
</organism>
<evidence type="ECO:0000256" key="1">
    <source>
        <dbReference type="ARBA" id="ARBA00004123"/>
    </source>
</evidence>
<comment type="pathway">
    <text evidence="2">Protein modification; protein sumoylation.</text>
</comment>
<protein>
    <recommendedName>
        <fullName evidence="8">Ubiquitin-like 1-activating enzyme E1A</fullName>
    </recommendedName>
</protein>
<dbReference type="GO" id="GO:0031510">
    <property type="term" value="C:SUMO activating enzyme complex"/>
    <property type="evidence" value="ECO:0007669"/>
    <property type="project" value="TreeGrafter"/>
</dbReference>
<dbReference type="InterPro" id="IPR045886">
    <property type="entry name" value="ThiF/MoeB/HesA"/>
</dbReference>
<accession>A0AAE2CWB6</accession>
<evidence type="ECO:0000313" key="11">
    <source>
        <dbReference type="EMBL" id="KAK4436848.1"/>
    </source>
</evidence>
<dbReference type="CDD" id="cd01492">
    <property type="entry name" value="Aos1_SUMO"/>
    <property type="match status" value="1"/>
</dbReference>
<keyword evidence="7" id="KW-0539">Nucleus</keyword>
<dbReference type="GO" id="GO:0019948">
    <property type="term" value="F:SUMO activating enzyme activity"/>
    <property type="evidence" value="ECO:0007669"/>
    <property type="project" value="TreeGrafter"/>
</dbReference>
<dbReference type="Proteomes" id="UP001293254">
    <property type="component" value="Unassembled WGS sequence"/>
</dbReference>